<accession>A0A0D6R189</accession>
<feature type="transmembrane region" description="Helical" evidence="3">
    <location>
        <begin position="652"/>
        <end position="673"/>
    </location>
</feature>
<keyword evidence="3" id="KW-1133">Transmembrane helix</keyword>
<feature type="domain" description="AB hydrolase-1" evidence="4">
    <location>
        <begin position="154"/>
        <end position="395"/>
    </location>
</feature>
<dbReference type="Pfam" id="PF00561">
    <property type="entry name" value="Abhydrolase_1"/>
    <property type="match status" value="1"/>
</dbReference>
<evidence type="ECO:0000313" key="5">
    <source>
        <dbReference type="EMBL" id="JAG96038.1"/>
    </source>
</evidence>
<evidence type="ECO:0000259" key="4">
    <source>
        <dbReference type="Pfam" id="PF00561"/>
    </source>
</evidence>
<evidence type="ECO:0000256" key="1">
    <source>
        <dbReference type="ARBA" id="ARBA00010884"/>
    </source>
</evidence>
<dbReference type="InterPro" id="IPR050960">
    <property type="entry name" value="AB_hydrolase_4_sf"/>
</dbReference>
<name>A0A0D6R189_ARACU</name>
<dbReference type="InterPro" id="IPR000073">
    <property type="entry name" value="AB_hydrolase_1"/>
</dbReference>
<dbReference type="EMBL" id="GCKF01038791">
    <property type="protein sequence ID" value="JAG96038.1"/>
    <property type="molecule type" value="Transcribed_RNA"/>
</dbReference>
<feature type="region of interest" description="Disordered" evidence="2">
    <location>
        <begin position="507"/>
        <end position="527"/>
    </location>
</feature>
<keyword evidence="3" id="KW-0812">Transmembrane</keyword>
<dbReference type="PANTHER" id="PTHR10794:SF63">
    <property type="entry name" value="ALPHA_BETA HYDROLASE 1, ISOFORM A"/>
    <property type="match status" value="1"/>
</dbReference>
<evidence type="ECO:0000256" key="2">
    <source>
        <dbReference type="SAM" id="MobiDB-lite"/>
    </source>
</evidence>
<protein>
    <recommendedName>
        <fullName evidence="4">AB hydrolase-1 domain-containing protein</fullName>
    </recommendedName>
</protein>
<dbReference type="InterPro" id="IPR029058">
    <property type="entry name" value="AB_hydrolase_fold"/>
</dbReference>
<reference evidence="5" key="1">
    <citation type="submission" date="2015-03" db="EMBL/GenBank/DDBJ databases">
        <title>A transcriptome of Araucaria cunninghamii, an australian fine timber species.</title>
        <authorList>
            <person name="Jing Yi C.J.Y."/>
            <person name="Yin San L.Y.S."/>
            <person name="Abdul Karim S.S."/>
            <person name="Wan Azmi N.N."/>
            <person name="Hercus R.R."/>
            <person name="Croft L.L."/>
        </authorList>
    </citation>
    <scope>NUCLEOTIDE SEQUENCE</scope>
    <source>
        <strain evidence="5">MI0301</strain>
        <tissue evidence="5">Leaf</tissue>
    </source>
</reference>
<evidence type="ECO:0000256" key="3">
    <source>
        <dbReference type="SAM" id="Phobius"/>
    </source>
</evidence>
<sequence length="690" mass="76871">MNCLDGLEGSEVGTLILRAALNISIWHYFVGFVLVLAYVLYYFLEIHLIGDFIWAMRRNSVRLFYDPTSKIATHLLPNCEILKGRYWPTPWLCSPHLQTAFLHFFGRPPVFAYQRQIFLTPDGGTIALDWLIDNNIVEGAASLNMPSSGKDETPIVIVLPGLTSDSKDPYVKHIVYALAKKAWKIVVANHRGLGGTSITSDRFYNAGWTDDLRRVIGYLHNENPKTPLLAVGTSIGANILVKYLGEEGENTPLGGAVAICCPWDLVICDRFIKRRFVQRVYDKILATGLRGYAQLHQSTLARLADWECIKKSHSIRDFDNFFTCRVGKFETVDTYYRRCSCVHFLSNVSVPLFCVNALDDPVCTKEAIPWDECRVNKNVVLATTLHGGHLAYFEGLTADSVWWVRATKEFLSVLHSSSLMHSEKKVPTSRLSSTLSSPIDKGPYLNVSEDGMVSAEASGYMQSQNDDEHTGQEQVFIPSKSSFKILDQDLCTNNKKECIACNSDQSAKEPQLVKGSNEEKNDLKQSAEEKDSIFQISIKGGTQFTALQSALQQLLEQMQASAKGAALSNSGGRFSEINVLSQSRASEEPIGTISDNHLAIWSSDSGACVNVETGSSIKRRVGMPRGGDDLSKTSIPITKSMMSLSRQQRRSMWILAYIAIVTTWPLVGSALMLNIRKRFKSMWSVTLSRN</sequence>
<feature type="compositionally biased region" description="Basic and acidic residues" evidence="2">
    <location>
        <begin position="516"/>
        <end position="527"/>
    </location>
</feature>
<dbReference type="PANTHER" id="PTHR10794">
    <property type="entry name" value="ABHYDROLASE DOMAIN-CONTAINING PROTEIN"/>
    <property type="match status" value="1"/>
</dbReference>
<proteinExistence type="inferred from homology"/>
<keyword evidence="3" id="KW-0472">Membrane</keyword>
<dbReference type="FunFam" id="3.40.50.1820:FF:000071">
    <property type="entry name" value="Embryogenesis-associated protein EMB8"/>
    <property type="match status" value="1"/>
</dbReference>
<dbReference type="Gene3D" id="3.40.50.1820">
    <property type="entry name" value="alpha/beta hydrolase"/>
    <property type="match status" value="1"/>
</dbReference>
<dbReference type="AlphaFoldDB" id="A0A0D6R189"/>
<organism evidence="5">
    <name type="scientific">Araucaria cunninghamii</name>
    <name type="common">Hoop pine</name>
    <name type="synonym">Moreton Bay pine</name>
    <dbReference type="NCBI Taxonomy" id="56994"/>
    <lineage>
        <taxon>Eukaryota</taxon>
        <taxon>Viridiplantae</taxon>
        <taxon>Streptophyta</taxon>
        <taxon>Embryophyta</taxon>
        <taxon>Tracheophyta</taxon>
        <taxon>Spermatophyta</taxon>
        <taxon>Pinopsida</taxon>
        <taxon>Pinidae</taxon>
        <taxon>Conifers II</taxon>
        <taxon>Araucariales</taxon>
        <taxon>Araucariaceae</taxon>
        <taxon>Araucaria</taxon>
    </lineage>
</organism>
<dbReference type="GO" id="GO:0047372">
    <property type="term" value="F:monoacylglycerol lipase activity"/>
    <property type="evidence" value="ECO:0007669"/>
    <property type="project" value="TreeGrafter"/>
</dbReference>
<dbReference type="GO" id="GO:0034338">
    <property type="term" value="F:short-chain carboxylesterase activity"/>
    <property type="evidence" value="ECO:0007669"/>
    <property type="project" value="TreeGrafter"/>
</dbReference>
<dbReference type="SUPFAM" id="SSF53474">
    <property type="entry name" value="alpha/beta-Hydrolases"/>
    <property type="match status" value="1"/>
</dbReference>
<feature type="transmembrane region" description="Helical" evidence="3">
    <location>
        <begin position="25"/>
        <end position="44"/>
    </location>
</feature>
<comment type="similarity">
    <text evidence="1">Belongs to the AB hydrolase superfamily. AB hydrolase 4 family.</text>
</comment>